<comment type="caution">
    <text evidence="1">The sequence shown here is derived from an EMBL/GenBank/DDBJ whole genome shotgun (WGS) entry which is preliminary data.</text>
</comment>
<name>A0A7U9JCU1_GEOTM</name>
<keyword evidence="2" id="KW-1185">Reference proteome</keyword>
<evidence type="ECO:0000313" key="2">
    <source>
        <dbReference type="Proteomes" id="UP000018339"/>
    </source>
</evidence>
<dbReference type="EMBL" id="AYSF01000031">
    <property type="protein sequence ID" value="ESU73246.1"/>
    <property type="molecule type" value="Genomic_DNA"/>
</dbReference>
<proteinExistence type="predicted"/>
<organism evidence="1 2">
    <name type="scientific">Geobacillus thermopakistaniensis (strain MAS1)</name>
    <dbReference type="NCBI Taxonomy" id="1408282"/>
    <lineage>
        <taxon>Bacteria</taxon>
        <taxon>Bacillati</taxon>
        <taxon>Bacillota</taxon>
        <taxon>Bacilli</taxon>
        <taxon>Bacillales</taxon>
        <taxon>Anoxybacillaceae</taxon>
        <taxon>Geobacillus</taxon>
    </lineage>
</organism>
<evidence type="ECO:0000313" key="1">
    <source>
        <dbReference type="EMBL" id="ESU73246.1"/>
    </source>
</evidence>
<dbReference type="AlphaFoldDB" id="A0A7U9JCU1"/>
<protein>
    <submittedName>
        <fullName evidence="1">Uncharacterized protein</fullName>
    </submittedName>
</protein>
<accession>A0A7U9JCU1</accession>
<reference evidence="1 2" key="1">
    <citation type="journal article" date="2014" name="Genome Announc.">
        <title>Draft Genome Sequence of Geobacillus thermopakistaniensis Strain MAS1.</title>
        <authorList>
            <person name="Siddiqui M.A."/>
            <person name="Rashid N."/>
            <person name="Ayyampalayam S."/>
            <person name="Whitman W.B."/>
        </authorList>
    </citation>
    <scope>NUCLEOTIDE SEQUENCE [LARGE SCALE GENOMIC DNA]</scope>
    <source>
        <strain evidence="1 2">MAS1</strain>
    </source>
</reference>
<sequence>MVLFRQVIEPFRDRSCFFFDRFVFHFMAKWWHQQVVCLFVHCPNAADVLQ</sequence>
<gene>
    <name evidence="1" type="ORF">T260_03830</name>
</gene>
<dbReference type="Proteomes" id="UP000018339">
    <property type="component" value="Unassembled WGS sequence"/>
</dbReference>